<dbReference type="EMBL" id="JABFUD020000021">
    <property type="protein sequence ID" value="KAI5063479.1"/>
    <property type="molecule type" value="Genomic_DNA"/>
</dbReference>
<protein>
    <submittedName>
        <fullName evidence="1">Uncharacterized protein</fullName>
    </submittedName>
</protein>
<dbReference type="AlphaFoldDB" id="A0A9D4UAA1"/>
<comment type="caution">
    <text evidence="1">The sequence shown here is derived from an EMBL/GenBank/DDBJ whole genome shotgun (WGS) entry which is preliminary data.</text>
</comment>
<organism evidence="1 2">
    <name type="scientific">Adiantum capillus-veneris</name>
    <name type="common">Maidenhair fern</name>
    <dbReference type="NCBI Taxonomy" id="13818"/>
    <lineage>
        <taxon>Eukaryota</taxon>
        <taxon>Viridiplantae</taxon>
        <taxon>Streptophyta</taxon>
        <taxon>Embryophyta</taxon>
        <taxon>Tracheophyta</taxon>
        <taxon>Polypodiopsida</taxon>
        <taxon>Polypodiidae</taxon>
        <taxon>Polypodiales</taxon>
        <taxon>Pteridineae</taxon>
        <taxon>Pteridaceae</taxon>
        <taxon>Vittarioideae</taxon>
        <taxon>Adiantum</taxon>
    </lineage>
</organism>
<keyword evidence="2" id="KW-1185">Reference proteome</keyword>
<gene>
    <name evidence="1" type="ORF">GOP47_0022026</name>
</gene>
<dbReference type="Proteomes" id="UP000886520">
    <property type="component" value="Chromosome 21"/>
</dbReference>
<accession>A0A9D4UAA1</accession>
<reference evidence="1" key="1">
    <citation type="submission" date="2021-01" db="EMBL/GenBank/DDBJ databases">
        <title>Adiantum capillus-veneris genome.</title>
        <authorList>
            <person name="Fang Y."/>
            <person name="Liao Q."/>
        </authorList>
    </citation>
    <scope>NUCLEOTIDE SEQUENCE</scope>
    <source>
        <strain evidence="1">H3</strain>
        <tissue evidence="1">Leaf</tissue>
    </source>
</reference>
<name>A0A9D4UAA1_ADICA</name>
<evidence type="ECO:0000313" key="1">
    <source>
        <dbReference type="EMBL" id="KAI5063479.1"/>
    </source>
</evidence>
<proteinExistence type="predicted"/>
<sequence length="131" mass="15407">MEPVQFKSVMNGIHRVRTLKRSQKSSEDTCWKINKRQTYLVRIKGICQTGKREYGSLTKKASSMAESNLLDSLMEHKISLRKLLNLCPSFKEKVFSQLRKDTKNSDKEEPTMSVLKMTMWHKSIWPLKKMR</sequence>
<evidence type="ECO:0000313" key="2">
    <source>
        <dbReference type="Proteomes" id="UP000886520"/>
    </source>
</evidence>